<dbReference type="OrthoDB" id="160645at2759"/>
<accession>A0A6A5JVD5</accession>
<feature type="region of interest" description="Disordered" evidence="1">
    <location>
        <begin position="85"/>
        <end position="104"/>
    </location>
</feature>
<feature type="compositionally biased region" description="Acidic residues" evidence="1">
    <location>
        <begin position="268"/>
        <end position="277"/>
    </location>
</feature>
<dbReference type="Pfam" id="PF23865">
    <property type="entry name" value="DUF7223"/>
    <property type="match status" value="1"/>
</dbReference>
<dbReference type="Pfam" id="PF22974">
    <property type="entry name" value="DUF7029"/>
    <property type="match status" value="1"/>
</dbReference>
<reference evidence="5" key="1">
    <citation type="submission" date="2020-01" db="EMBL/GenBank/DDBJ databases">
        <authorList>
            <consortium name="DOE Joint Genome Institute"/>
            <person name="Haridas S."/>
            <person name="Albert R."/>
            <person name="Binder M."/>
            <person name="Bloem J."/>
            <person name="Labutti K."/>
            <person name="Salamov A."/>
            <person name="Andreopoulos B."/>
            <person name="Baker S.E."/>
            <person name="Barry K."/>
            <person name="Bills G."/>
            <person name="Bluhm B.H."/>
            <person name="Cannon C."/>
            <person name="Castanera R."/>
            <person name="Culley D.E."/>
            <person name="Daum C."/>
            <person name="Ezra D."/>
            <person name="Gonzalez J.B."/>
            <person name="Henrissat B."/>
            <person name="Kuo A."/>
            <person name="Liang C."/>
            <person name="Lipzen A."/>
            <person name="Lutzoni F."/>
            <person name="Magnuson J."/>
            <person name="Mondo S."/>
            <person name="Nolan M."/>
            <person name="Ohm R."/>
            <person name="Pangilinan J."/>
            <person name="Park H.-J."/>
            <person name="Ramirez L."/>
            <person name="Alfaro M."/>
            <person name="Sun H."/>
            <person name="Tritt A."/>
            <person name="Yoshinaga Y."/>
            <person name="Zwiers L.-H."/>
            <person name="Turgeon B.G."/>
            <person name="Goodwin S.B."/>
            <person name="Spatafora J.W."/>
            <person name="Crous P.W."/>
            <person name="Grigoriev I.V."/>
        </authorList>
    </citation>
    <scope>NUCLEOTIDE SEQUENCE</scope>
    <source>
        <strain evidence="5">P77</strain>
    </source>
</reference>
<feature type="domain" description="DUF7029" evidence="3">
    <location>
        <begin position="157"/>
        <end position="264"/>
    </location>
</feature>
<dbReference type="EMBL" id="ML975578">
    <property type="protein sequence ID" value="KAF1828298.1"/>
    <property type="molecule type" value="Genomic_DNA"/>
</dbReference>
<evidence type="ECO:0000256" key="1">
    <source>
        <dbReference type="SAM" id="MobiDB-lite"/>
    </source>
</evidence>
<protein>
    <submittedName>
        <fullName evidence="5">Uncharacterized protein</fullName>
    </submittedName>
</protein>
<organism evidence="5 6">
    <name type="scientific">Decorospora gaudefroyi</name>
    <dbReference type="NCBI Taxonomy" id="184978"/>
    <lineage>
        <taxon>Eukaryota</taxon>
        <taxon>Fungi</taxon>
        <taxon>Dikarya</taxon>
        <taxon>Ascomycota</taxon>
        <taxon>Pezizomycotina</taxon>
        <taxon>Dothideomycetes</taxon>
        <taxon>Pleosporomycetidae</taxon>
        <taxon>Pleosporales</taxon>
        <taxon>Pleosporineae</taxon>
        <taxon>Pleosporaceae</taxon>
        <taxon>Decorospora</taxon>
    </lineage>
</organism>
<dbReference type="InterPro" id="IPR055647">
    <property type="entry name" value="DUF7223"/>
</dbReference>
<sequence>MRSILSVVSLLSVVSGLSHGQPTTPPCDESKPTNATSVVEYKIPTSIASPMSAHDGYYNNTTLIPTSPTASATIVPHTPEEPCPCATETDGHTPPTPSPSPWELPKKLALKRDWKIDAGRYENLKAEKYCKMMYTDDSVVTGNKPALKTPLVWLTMPNMTLPTVQLQNSDKLKASCEAGANGPQKIRMEFYDKGAYEYAWNNWHNEVRPNGDYLVVTEQPGCWDGPDTIQERRFLRATTEERDDATMSITCNVESIPLSDAVDEDTLNDIDFDDFDPANDPSGLTVDNDAPGAANPENGTSPQIPLRDPSGDSGFDKTLDYQIGILDLETMNSKFKPFNFTLDDFFGESDLPDSATQNLQKRRIGDRLRRAAKKIAKAVKSVAKAVVDVVKKAGEAIVEFAKDVGEALNDFFTFDRSFNKGVGFDTTNNAGFVETPFDGLRGIKLLDFESESGANVQIFCVECGASGDFTIRGALRFSIGKGLEKAEVGISGNLEAALQLGFVGSLDVEGTVNKREETKEFEKRLVTLPLSPFSIPGILIIGPSASLATGFDITFEASGKLLAGAIATWGNINAVLDLKDNDNNKAEGFVPVITPVFEVDGQLSISTGVFLSFKLAVGVDVLNGKFEASAGLVNKPRLAITASTEAEFGPNGPQFTGDCKGVELELGFTHEVSVDFVLAKLEKSFVLKTFEGPSFPQCIPIGPQRRSLPAWNKRAPSFPSPPASLGNITFDGGIYTSMGNPDGSVHVRYSPNGNVYAVPEAKVPTNVKQQEWSGWFASDESGSITFGDSLGRIFHGYHDNIQEQGISRLRLHKPDKLPKTAWPVVFTALLEDAGNSSALATQNPTLLLADPAGGVYVPILCVYEREGVYPKLFMANDTETGAATLMSNEPEVIAGITGENVKRCGAMSLTNWRTGQQVQEE</sequence>
<dbReference type="Proteomes" id="UP000800040">
    <property type="component" value="Unassembled WGS sequence"/>
</dbReference>
<dbReference type="InterPro" id="IPR054293">
    <property type="entry name" value="DUF7029"/>
</dbReference>
<evidence type="ECO:0000259" key="3">
    <source>
        <dbReference type="Pfam" id="PF22974"/>
    </source>
</evidence>
<feature type="domain" description="DUF7223" evidence="4">
    <location>
        <begin position="452"/>
        <end position="648"/>
    </location>
</feature>
<evidence type="ECO:0000259" key="4">
    <source>
        <dbReference type="Pfam" id="PF23865"/>
    </source>
</evidence>
<feature type="chain" id="PRO_5025662722" evidence="2">
    <location>
        <begin position="21"/>
        <end position="921"/>
    </location>
</feature>
<feature type="signal peptide" evidence="2">
    <location>
        <begin position="1"/>
        <end position="20"/>
    </location>
</feature>
<evidence type="ECO:0000256" key="2">
    <source>
        <dbReference type="SAM" id="SignalP"/>
    </source>
</evidence>
<keyword evidence="6" id="KW-1185">Reference proteome</keyword>
<keyword evidence="2" id="KW-0732">Signal</keyword>
<proteinExistence type="predicted"/>
<feature type="region of interest" description="Disordered" evidence="1">
    <location>
        <begin position="268"/>
        <end position="313"/>
    </location>
</feature>
<evidence type="ECO:0000313" key="5">
    <source>
        <dbReference type="EMBL" id="KAF1828298.1"/>
    </source>
</evidence>
<name>A0A6A5JVD5_9PLEO</name>
<evidence type="ECO:0000313" key="6">
    <source>
        <dbReference type="Proteomes" id="UP000800040"/>
    </source>
</evidence>
<dbReference type="AlphaFoldDB" id="A0A6A5JVD5"/>
<gene>
    <name evidence="5" type="ORF">BDW02DRAFT_574983</name>
</gene>